<feature type="domain" description="CBS" evidence="2">
    <location>
        <begin position="121"/>
        <end position="182"/>
    </location>
</feature>
<evidence type="ECO:0000256" key="1">
    <source>
        <dbReference type="PROSITE-ProRule" id="PRU00703"/>
    </source>
</evidence>
<dbReference type="GO" id="GO:0016020">
    <property type="term" value="C:membrane"/>
    <property type="evidence" value="ECO:0007669"/>
    <property type="project" value="InterPro"/>
</dbReference>
<evidence type="ECO:0000313" key="4">
    <source>
        <dbReference type="Proteomes" id="UP000055136"/>
    </source>
</evidence>
<name>A0A0S2TE52_9GAMM</name>
<dbReference type="PANTHER" id="PTHR43773:SF1">
    <property type="entry name" value="MAGNESIUM TRANSPORTER MGTE"/>
    <property type="match status" value="1"/>
</dbReference>
<dbReference type="Gene3D" id="3.10.580.10">
    <property type="entry name" value="CBS-domain"/>
    <property type="match status" value="1"/>
</dbReference>
<dbReference type="EMBL" id="CP013099">
    <property type="protein sequence ID" value="ALP53418.1"/>
    <property type="molecule type" value="Genomic_DNA"/>
</dbReference>
<gene>
    <name evidence="3" type="ORF">Tel_09795</name>
</gene>
<dbReference type="GO" id="GO:0015095">
    <property type="term" value="F:magnesium ion transmembrane transporter activity"/>
    <property type="evidence" value="ECO:0007669"/>
    <property type="project" value="InterPro"/>
</dbReference>
<dbReference type="Gene3D" id="1.25.60.10">
    <property type="entry name" value="MgtE N-terminal domain-like"/>
    <property type="match status" value="1"/>
</dbReference>
<accession>A0A0S2TE52</accession>
<reference evidence="3" key="1">
    <citation type="submission" date="2015-10" db="EMBL/GenBank/DDBJ databases">
        <title>Description of Candidatus Tenderia electrophaga gen. nov, sp. nov., an Uncultivated Electroautotroph from a Biocathode Enrichment.</title>
        <authorList>
            <person name="Eddie B.J."/>
            <person name="Malanoski A.P."/>
            <person name="Wang Z."/>
            <person name="Hall R.J."/>
            <person name="Oh S.D."/>
            <person name="Heiner C."/>
            <person name="Lin B."/>
            <person name="Strycharz-Glaven S.M."/>
        </authorList>
    </citation>
    <scope>NUCLEOTIDE SEQUENCE [LARGE SCALE GENOMIC DNA]</scope>
    <source>
        <strain evidence="3">NRL1</strain>
    </source>
</reference>
<keyword evidence="1" id="KW-0129">CBS domain</keyword>
<dbReference type="Pfam" id="PF03448">
    <property type="entry name" value="MgtE_N"/>
    <property type="match status" value="1"/>
</dbReference>
<dbReference type="SUPFAM" id="SSF158791">
    <property type="entry name" value="MgtE N-terminal domain-like"/>
    <property type="match status" value="1"/>
</dbReference>
<dbReference type="InterPro" id="IPR038076">
    <property type="entry name" value="MgtE_N_sf"/>
</dbReference>
<organism evidence="3 4">
    <name type="scientific">Candidatus Tenderia electrophaga</name>
    <dbReference type="NCBI Taxonomy" id="1748243"/>
    <lineage>
        <taxon>Bacteria</taxon>
        <taxon>Pseudomonadati</taxon>
        <taxon>Pseudomonadota</taxon>
        <taxon>Gammaproteobacteria</taxon>
        <taxon>Candidatus Tenderiales</taxon>
        <taxon>Candidatus Tenderiaceae</taxon>
        <taxon>Candidatus Tenderia</taxon>
    </lineage>
</organism>
<dbReference type="InterPro" id="IPR006668">
    <property type="entry name" value="Mg_transptr_MgtE_intracell_dom"/>
</dbReference>
<dbReference type="KEGG" id="tee:Tel_09795"/>
<dbReference type="AlphaFoldDB" id="A0A0S2TE52"/>
<proteinExistence type="predicted"/>
<sequence>MKSEFQLSRAFVSRHPQAAARVLERLGPEVVADYLSELELHPAVTVLSAMVTAHGAAYLAAMPADAAAALLDACDRDTAATLLRAMPPDAAQARLERVPQSTQRRLTRLMRYPDGSVGSRMRSYLFVLPATISVTEALKRIRQTHQLSQHHIYVNDEALRLKGVLSLVQLLRADAQAPIAQLALRSVPGIPVRASVKEVVDMPVWRHHQYLPVIDSKTRLVGEIDFSSLHDAVPIQVTADTGAATTTFLEWLWLSLAVALTATLDTLFDTQRAKRDTHDNGV</sequence>
<keyword evidence="4" id="KW-1185">Reference proteome</keyword>
<dbReference type="SMART" id="SM00924">
    <property type="entry name" value="MgtE_N"/>
    <property type="match status" value="1"/>
</dbReference>
<dbReference type="Proteomes" id="UP000055136">
    <property type="component" value="Chromosome"/>
</dbReference>
<dbReference type="SUPFAM" id="SSF54631">
    <property type="entry name" value="CBS-domain pair"/>
    <property type="match status" value="1"/>
</dbReference>
<dbReference type="InterPro" id="IPR006669">
    <property type="entry name" value="MgtE_transporter"/>
</dbReference>
<dbReference type="Pfam" id="PF00571">
    <property type="entry name" value="CBS"/>
    <property type="match status" value="1"/>
</dbReference>
<evidence type="ECO:0000313" key="3">
    <source>
        <dbReference type="EMBL" id="ALP53418.1"/>
    </source>
</evidence>
<dbReference type="InterPro" id="IPR000644">
    <property type="entry name" value="CBS_dom"/>
</dbReference>
<dbReference type="PROSITE" id="PS51371">
    <property type="entry name" value="CBS"/>
    <property type="match status" value="1"/>
</dbReference>
<dbReference type="PANTHER" id="PTHR43773">
    <property type="entry name" value="MAGNESIUM TRANSPORTER MGTE"/>
    <property type="match status" value="1"/>
</dbReference>
<dbReference type="InterPro" id="IPR046342">
    <property type="entry name" value="CBS_dom_sf"/>
</dbReference>
<protein>
    <recommendedName>
        <fullName evidence="2">CBS domain-containing protein</fullName>
    </recommendedName>
</protein>
<dbReference type="STRING" id="1748243.Tel_09795"/>
<evidence type="ECO:0000259" key="2">
    <source>
        <dbReference type="PROSITE" id="PS51371"/>
    </source>
</evidence>